<keyword evidence="2 6" id="KW-0378">Hydrolase</keyword>
<feature type="domain" description="Cellulase Ig-like" evidence="10">
    <location>
        <begin position="23"/>
        <end position="101"/>
    </location>
</feature>
<evidence type="ECO:0000256" key="6">
    <source>
        <dbReference type="PROSITE-ProRule" id="PRU10059"/>
    </source>
</evidence>
<dbReference type="Proteomes" id="UP000275281">
    <property type="component" value="Unassembled WGS sequence"/>
</dbReference>
<dbReference type="GO" id="GO:0030245">
    <property type="term" value="P:cellulose catabolic process"/>
    <property type="evidence" value="ECO:0007669"/>
    <property type="project" value="UniProtKB-KW"/>
</dbReference>
<keyword evidence="5 6" id="KW-0624">Polysaccharide degradation</keyword>
<dbReference type="PROSITE" id="PS00592">
    <property type="entry name" value="GH9_2"/>
    <property type="match status" value="1"/>
</dbReference>
<dbReference type="EMBL" id="RPOK01000001">
    <property type="protein sequence ID" value="RPJ68819.1"/>
    <property type="molecule type" value="Genomic_DNA"/>
</dbReference>
<feature type="active site" evidence="7">
    <location>
        <position position="544"/>
    </location>
</feature>
<dbReference type="SUPFAM" id="SSF48208">
    <property type="entry name" value="Six-hairpin glycosidases"/>
    <property type="match status" value="1"/>
</dbReference>
<sequence>MVTSLAAYSTGQEVQKNELQTRAETIKVNQIAYLPSFQKIAVVPSTHANAFSIINVDTGASVITKDLYKPNYWEPAHQAVKVADFSEISTPGTYKVTAEGTADSPKFTISSNGFLSLHDSVLKAYYFNRASIELKPEFASDWHRPLGHPDNQVLVHHSAANKQRPEGTVIASQKGWYDAGDYNKYVVNSGISTYTLLQAYQDFDEFYATRHGGIPESNNSTPDILDEVMWNLSWLESMQDPSDGGVYHKLTTKRFSGKVMPHEATAQRYVVQKSTGAALNYAAVMAKASRVYQSFPTFTSMAKRYRQAAIRAFEWALLNPYVIYQQPSDIHTGQYDDDDFTGEFAWAAAELLLLTKEKKYLDKFNQFVASPTVPSWQDTMALSYISILVNGQTVLSTKDYETLKARFLAFTNNIIESHETSAYRTAMLVDDFVWGSNSVAMNKAMVVIQAYRLTGDKRYLNAAVGLIDYVLGKNPTNYSYVTGFGSKSPMDPHHRQSYADSVEKPIPGFLVGGPHAGKQDNCNYTGVQPADTYLDDWCSYATNEVTINWNAPLVYVLAALHNSQ</sequence>
<keyword evidence="8" id="KW-0136">Cellulose degradation</keyword>
<evidence type="ECO:0000256" key="1">
    <source>
        <dbReference type="ARBA" id="ARBA00007072"/>
    </source>
</evidence>
<evidence type="ECO:0000313" key="11">
    <source>
        <dbReference type="EMBL" id="RPJ68819.1"/>
    </source>
</evidence>
<dbReference type="InterPro" id="IPR033126">
    <property type="entry name" value="Glyco_hydro_9_Asp/Glu_AS"/>
</dbReference>
<dbReference type="InterPro" id="IPR018221">
    <property type="entry name" value="Glyco_hydro_9_His_AS"/>
</dbReference>
<dbReference type="InterPro" id="IPR004197">
    <property type="entry name" value="Cellulase_Ig-like"/>
</dbReference>
<dbReference type="SUPFAM" id="SSF81296">
    <property type="entry name" value="E set domains"/>
    <property type="match status" value="1"/>
</dbReference>
<dbReference type="PROSITE" id="PS00698">
    <property type="entry name" value="GH9_3"/>
    <property type="match status" value="1"/>
</dbReference>
<gene>
    <name evidence="11" type="ORF">DRW07_01730</name>
</gene>
<reference evidence="11 12" key="1">
    <citation type="submission" date="2018-11" db="EMBL/GenBank/DDBJ databases">
        <authorList>
            <person name="Ye M.-Q."/>
            <person name="Du Z.-J."/>
        </authorList>
    </citation>
    <scope>NUCLEOTIDE SEQUENCE [LARGE SCALE GENOMIC DNA]</scope>
    <source>
        <strain evidence="11 12">U0105</strain>
    </source>
</reference>
<dbReference type="EC" id="3.2.1.4" evidence="8"/>
<proteinExistence type="inferred from homology"/>
<dbReference type="GO" id="GO:0008810">
    <property type="term" value="F:cellulase activity"/>
    <property type="evidence" value="ECO:0007669"/>
    <property type="project" value="UniProtKB-EC"/>
</dbReference>
<organism evidence="11 12">
    <name type="scientific">Alteromonas sediminis</name>
    <dbReference type="NCBI Taxonomy" id="2259342"/>
    <lineage>
        <taxon>Bacteria</taxon>
        <taxon>Pseudomonadati</taxon>
        <taxon>Pseudomonadota</taxon>
        <taxon>Gammaproteobacteria</taxon>
        <taxon>Alteromonadales</taxon>
        <taxon>Alteromonadaceae</taxon>
        <taxon>Alteromonas/Salinimonas group</taxon>
        <taxon>Alteromonas</taxon>
    </lineage>
</organism>
<evidence type="ECO:0000256" key="5">
    <source>
        <dbReference type="ARBA" id="ARBA00023326"/>
    </source>
</evidence>
<dbReference type="CDD" id="cd02850">
    <property type="entry name" value="E_set_Cellulase_N"/>
    <property type="match status" value="1"/>
</dbReference>
<comment type="caution">
    <text evidence="11">The sequence shown here is derived from an EMBL/GenBank/DDBJ whole genome shotgun (WGS) entry which is preliminary data.</text>
</comment>
<dbReference type="InterPro" id="IPR001701">
    <property type="entry name" value="Glyco_hydro_9"/>
</dbReference>
<dbReference type="InterPro" id="IPR008928">
    <property type="entry name" value="6-hairpin_glycosidase_sf"/>
</dbReference>
<evidence type="ECO:0000256" key="7">
    <source>
        <dbReference type="PROSITE-ProRule" id="PRU10060"/>
    </source>
</evidence>
<evidence type="ECO:0000259" key="9">
    <source>
        <dbReference type="Pfam" id="PF00759"/>
    </source>
</evidence>
<evidence type="ECO:0000256" key="8">
    <source>
        <dbReference type="RuleBase" id="RU361166"/>
    </source>
</evidence>
<evidence type="ECO:0000259" key="10">
    <source>
        <dbReference type="Pfam" id="PF02927"/>
    </source>
</evidence>
<name>A0A3N5YAY7_9ALTE</name>
<dbReference type="InterPro" id="IPR013783">
    <property type="entry name" value="Ig-like_fold"/>
</dbReference>
<dbReference type="AlphaFoldDB" id="A0A3N5YAY7"/>
<accession>A0A3N5YAY7</accession>
<feature type="domain" description="Glycoside hydrolase family 9" evidence="9">
    <location>
        <begin position="119"/>
        <end position="557"/>
    </location>
</feature>
<evidence type="ECO:0000256" key="4">
    <source>
        <dbReference type="ARBA" id="ARBA00023295"/>
    </source>
</evidence>
<dbReference type="Gene3D" id="1.50.10.10">
    <property type="match status" value="1"/>
</dbReference>
<dbReference type="InterPro" id="IPR014756">
    <property type="entry name" value="Ig_E-set"/>
</dbReference>
<feature type="active site" evidence="6">
    <location>
        <position position="493"/>
    </location>
</feature>
<evidence type="ECO:0000256" key="3">
    <source>
        <dbReference type="ARBA" id="ARBA00023277"/>
    </source>
</evidence>
<keyword evidence="3 6" id="KW-0119">Carbohydrate metabolism</keyword>
<dbReference type="PANTHER" id="PTHR22298">
    <property type="entry name" value="ENDO-1,4-BETA-GLUCANASE"/>
    <property type="match status" value="1"/>
</dbReference>
<comment type="catalytic activity">
    <reaction evidence="8">
        <text>Endohydrolysis of (1-&gt;4)-beta-D-glucosidic linkages in cellulose, lichenin and cereal beta-D-glucans.</text>
        <dbReference type="EC" id="3.2.1.4"/>
    </reaction>
</comment>
<protein>
    <recommendedName>
        <fullName evidence="8">Endoglucanase</fullName>
        <ecNumber evidence="8">3.2.1.4</ecNumber>
    </recommendedName>
</protein>
<dbReference type="Pfam" id="PF02927">
    <property type="entry name" value="CelD_N"/>
    <property type="match status" value="1"/>
</dbReference>
<evidence type="ECO:0000313" key="12">
    <source>
        <dbReference type="Proteomes" id="UP000275281"/>
    </source>
</evidence>
<evidence type="ECO:0000256" key="2">
    <source>
        <dbReference type="ARBA" id="ARBA00022801"/>
    </source>
</evidence>
<feature type="active site" evidence="7">
    <location>
        <position position="535"/>
    </location>
</feature>
<dbReference type="Pfam" id="PF00759">
    <property type="entry name" value="Glyco_hydro_9"/>
    <property type="match status" value="1"/>
</dbReference>
<dbReference type="Gene3D" id="2.60.40.10">
    <property type="entry name" value="Immunoglobulins"/>
    <property type="match status" value="1"/>
</dbReference>
<dbReference type="InterPro" id="IPR012341">
    <property type="entry name" value="6hp_glycosidase-like_sf"/>
</dbReference>
<dbReference type="OrthoDB" id="9808897at2"/>
<comment type="similarity">
    <text evidence="1 6 8">Belongs to the glycosyl hydrolase 9 (cellulase E) family.</text>
</comment>
<keyword evidence="4 6" id="KW-0326">Glycosidase</keyword>
<keyword evidence="12" id="KW-1185">Reference proteome</keyword>